<comment type="caution">
    <text evidence="2">The sequence shown here is derived from an EMBL/GenBank/DDBJ whole genome shotgun (WGS) entry which is preliminary data.</text>
</comment>
<keyword evidence="3" id="KW-1185">Reference proteome</keyword>
<name>U2P881_9BACT</name>
<dbReference type="EMBL" id="AWEY01000008">
    <property type="protein sequence ID" value="ERK39914.1"/>
    <property type="molecule type" value="Genomic_DNA"/>
</dbReference>
<evidence type="ECO:0000256" key="1">
    <source>
        <dbReference type="SAM" id="Phobius"/>
    </source>
</evidence>
<dbReference type="AlphaFoldDB" id="U2P881"/>
<keyword evidence="1" id="KW-0812">Transmembrane</keyword>
<evidence type="ECO:0000313" key="3">
    <source>
        <dbReference type="Proteomes" id="UP000016648"/>
    </source>
</evidence>
<keyword evidence="1" id="KW-0472">Membrane</keyword>
<keyword evidence="1" id="KW-1133">Transmembrane helix</keyword>
<accession>U2P881</accession>
<gene>
    <name evidence="2" type="ORF">HMPREF9135_0388</name>
</gene>
<organism evidence="2 3">
    <name type="scientific">Segatella baroniae F0067</name>
    <dbReference type="NCBI Taxonomy" id="1115809"/>
    <lineage>
        <taxon>Bacteria</taxon>
        <taxon>Pseudomonadati</taxon>
        <taxon>Bacteroidota</taxon>
        <taxon>Bacteroidia</taxon>
        <taxon>Bacteroidales</taxon>
        <taxon>Prevotellaceae</taxon>
        <taxon>Segatella</taxon>
    </lineage>
</organism>
<dbReference type="PATRIC" id="fig|1115809.3.peg.876"/>
<reference evidence="2 3" key="1">
    <citation type="submission" date="2013-08" db="EMBL/GenBank/DDBJ databases">
        <authorList>
            <person name="Durkin A.S."/>
            <person name="Haft D.R."/>
            <person name="McCorrison J."/>
            <person name="Torralba M."/>
            <person name="Gillis M."/>
            <person name="Haft D.H."/>
            <person name="Methe B."/>
            <person name="Sutton G."/>
            <person name="Nelson K.E."/>
        </authorList>
    </citation>
    <scope>NUCLEOTIDE SEQUENCE [LARGE SCALE GENOMIC DNA]</scope>
    <source>
        <strain evidence="2 3">F0067</strain>
    </source>
</reference>
<evidence type="ECO:0000313" key="2">
    <source>
        <dbReference type="EMBL" id="ERK39914.1"/>
    </source>
</evidence>
<feature type="transmembrane region" description="Helical" evidence="1">
    <location>
        <begin position="46"/>
        <end position="65"/>
    </location>
</feature>
<protein>
    <submittedName>
        <fullName evidence="2">Uncharacterized protein</fullName>
    </submittedName>
</protein>
<proteinExistence type="predicted"/>
<feature type="transmembrane region" description="Helical" evidence="1">
    <location>
        <begin position="77"/>
        <end position="95"/>
    </location>
</feature>
<dbReference type="Proteomes" id="UP000016648">
    <property type="component" value="Unassembled WGS sequence"/>
</dbReference>
<sequence length="105" mass="12244">MNDQLFDTLIRESFDRRHILDEINAQVMRDIKASARRQRLRHWARLLTFCFGMPAILMAVAGGTYYAVGQMQHWQDVLPLLASALFGLAAIGWQFNKRLSEYSWK</sequence>